<dbReference type="InterPro" id="IPR006531">
    <property type="entry name" value="Gp5/Vgr_OB"/>
</dbReference>
<dbReference type="NCBIfam" id="TIGR01646">
    <property type="entry name" value="vgr_GE"/>
    <property type="match status" value="1"/>
</dbReference>
<protein>
    <submittedName>
        <fullName evidence="7">Type VI secretion system tip protein VgrG</fullName>
    </submittedName>
</protein>
<dbReference type="InterPro" id="IPR006533">
    <property type="entry name" value="T6SS_Vgr_RhsGE"/>
</dbReference>
<dbReference type="InterPro" id="IPR054030">
    <property type="entry name" value="Gp5_Vgr_C"/>
</dbReference>
<dbReference type="Gene3D" id="2.30.110.50">
    <property type="match status" value="1"/>
</dbReference>
<dbReference type="Gene3D" id="2.40.50.230">
    <property type="entry name" value="Gp5 N-terminal domain"/>
    <property type="match status" value="1"/>
</dbReference>
<proteinExistence type="inferred from homology"/>
<feature type="domain" description="Gp5/Type VI secretion system Vgr protein OB-fold" evidence="5">
    <location>
        <begin position="380"/>
        <end position="448"/>
    </location>
</feature>
<accession>A0AB35YXL4</accession>
<keyword evidence="3" id="KW-0964">Secreted</keyword>
<dbReference type="Gene3D" id="3.55.50.10">
    <property type="entry name" value="Baseplate protein-like domains"/>
    <property type="match status" value="1"/>
</dbReference>
<dbReference type="Pfam" id="PF22178">
    <property type="entry name" value="Gp5_trimer_C"/>
    <property type="match status" value="1"/>
</dbReference>
<dbReference type="InterPro" id="IPR017847">
    <property type="entry name" value="T6SS_RhsGE_Vgr_subset"/>
</dbReference>
<dbReference type="Proteomes" id="UP000237365">
    <property type="component" value="Unassembled WGS sequence"/>
</dbReference>
<dbReference type="Pfam" id="PF04717">
    <property type="entry name" value="Phage_base_V"/>
    <property type="match status" value="1"/>
</dbReference>
<evidence type="ECO:0000313" key="7">
    <source>
        <dbReference type="EMBL" id="MEX3185338.1"/>
    </source>
</evidence>
<dbReference type="PANTHER" id="PTHR32305:SF15">
    <property type="entry name" value="PROTEIN RHSA-RELATED"/>
    <property type="match status" value="1"/>
</dbReference>
<evidence type="ECO:0000313" key="8">
    <source>
        <dbReference type="Proteomes" id="UP000237365"/>
    </source>
</evidence>
<reference evidence="7 8" key="1">
    <citation type="submission" date="2024-07" db="EMBL/GenBank/DDBJ databases">
        <title>Making a pathogen? Evaluating the impact of protist predation on the evolution of virulence in Serratia marcescens.</title>
        <authorList>
            <person name="Hopkins H."/>
            <person name="Lopezguerra C."/>
            <person name="Lau M.-J."/>
        </authorList>
    </citation>
    <scope>NUCLEOTIDE SEQUENCE [LARGE SCALE GENOMIC DNA]</scope>
    <source>
        <strain evidence="7 8">KZ19</strain>
    </source>
</reference>
<feature type="region of interest" description="Disordered" evidence="4">
    <location>
        <begin position="663"/>
        <end position="713"/>
    </location>
</feature>
<dbReference type="EMBL" id="PQGI02000001">
    <property type="protein sequence ID" value="MEX3185338.1"/>
    <property type="molecule type" value="Genomic_DNA"/>
</dbReference>
<comment type="caution">
    <text evidence="7">The sequence shown here is derived from an EMBL/GenBank/DDBJ whole genome shotgun (WGS) entry which is preliminary data.</text>
</comment>
<evidence type="ECO:0000256" key="4">
    <source>
        <dbReference type="SAM" id="MobiDB-lite"/>
    </source>
</evidence>
<dbReference type="RefSeq" id="WP_368471138.1">
    <property type="nucleotide sequence ID" value="NZ_PQGI02000001.1"/>
</dbReference>
<dbReference type="NCBIfam" id="TIGR03361">
    <property type="entry name" value="VI_Rhs_Vgr"/>
    <property type="match status" value="1"/>
</dbReference>
<sequence>MPLIEIDNPVLAELNAFPLSFTTQEGLSSNSQYSLEFECEQADVDYESLLGEGIRIQIERPDFGSRPFYAYVIGASDAGQHQDKFVYKLELSTWLWFLMQNRNSRIFQDLNVLDIIEQIFSRYGFADYRLDIQGTYPTREYCVQFSETDFAFISRLLEDEGIWYYFDHAEDKHTLVITDRQNFDDLDFGYAVLPFMPDSEENRAIREGIQRIQRSRKVRPNEIVLRDFDFQNPRKNLQTKVEESRLGLQNTPLEWYDYAAGYVDTERGENLARLRLEEMQSDGHLLFGESNAVGLMAGKDFSLILHPDANRNRRFKLTRCDYVFVQDGPDSSSDGRNVTCRFNALNDDVAFRPLRETPKPQMPGIQSATVVGAPNSEVHTDKFARIRVHFHWDRYKTTEEDSSCWIRVVQAWAGKGWGVIAMPRVGQEVLVTYVDGDLDRPMVTGIVYNGDNPPPYQLPEYINYSGMVSRSLRSGKPQHASQLTFDDNRNNERVMLHAERDLQTTVERNKASKVGGDKFDVVDNTATDWFSKHVSYKDFNFSITGFSASVTGISSSQTGISISSTGTSTSCTGISTSFTGLSSSFTGISSSFTGLSNSFTGMSSSCVGVSNSMTGLSNSFTSNSNSMTGISNSFTGVSTSQTGSSTSFTGVSVSTTGTDTSITGTSTSIKGTSSSTTGISTSTTGTSTSITGTSTSTTGFSTSATGSKIGTTGSSIESTGISISYTGASLSQNGVDLKSVGMQSKN</sequence>
<organism evidence="7 8">
    <name type="scientific">Serratia marcescens</name>
    <dbReference type="NCBI Taxonomy" id="615"/>
    <lineage>
        <taxon>Bacteria</taxon>
        <taxon>Pseudomonadati</taxon>
        <taxon>Pseudomonadota</taxon>
        <taxon>Gammaproteobacteria</taxon>
        <taxon>Enterobacterales</taxon>
        <taxon>Yersiniaceae</taxon>
        <taxon>Serratia</taxon>
    </lineage>
</organism>
<dbReference type="Gene3D" id="4.10.220.110">
    <property type="match status" value="1"/>
</dbReference>
<gene>
    <name evidence="7" type="primary">vgrG</name>
    <name evidence="7" type="ORF">C3R40_001730</name>
</gene>
<dbReference type="InterPro" id="IPR050708">
    <property type="entry name" value="T6SS_VgrG/RHS"/>
</dbReference>
<comment type="similarity">
    <text evidence="2">Belongs to the VgrG protein family.</text>
</comment>
<feature type="domain" description="Gp5/Type VI secretion system Vgr C-terminal trimerisation" evidence="6">
    <location>
        <begin position="465"/>
        <end position="532"/>
    </location>
</feature>
<dbReference type="GO" id="GO:0005576">
    <property type="term" value="C:extracellular region"/>
    <property type="evidence" value="ECO:0007669"/>
    <property type="project" value="UniProtKB-SubCell"/>
</dbReference>
<dbReference type="AlphaFoldDB" id="A0AB35YXL4"/>
<dbReference type="SUPFAM" id="SSF69349">
    <property type="entry name" value="Phage fibre proteins"/>
    <property type="match status" value="1"/>
</dbReference>
<dbReference type="InterPro" id="IPR037026">
    <property type="entry name" value="Vgr_OB-fold_dom_sf"/>
</dbReference>
<name>A0AB35YXL4_SERMA</name>
<dbReference type="Pfam" id="PF05954">
    <property type="entry name" value="Phage_GPD"/>
    <property type="match status" value="1"/>
</dbReference>
<dbReference type="SUPFAM" id="SSF69279">
    <property type="entry name" value="Phage tail proteins"/>
    <property type="match status" value="2"/>
</dbReference>
<evidence type="ECO:0000256" key="3">
    <source>
        <dbReference type="ARBA" id="ARBA00022525"/>
    </source>
</evidence>
<comment type="subcellular location">
    <subcellularLocation>
        <location evidence="1">Secreted</location>
    </subcellularLocation>
</comment>
<evidence type="ECO:0000259" key="6">
    <source>
        <dbReference type="Pfam" id="PF22178"/>
    </source>
</evidence>
<dbReference type="SUPFAM" id="SSF69255">
    <property type="entry name" value="gp5 N-terminal domain-like"/>
    <property type="match status" value="1"/>
</dbReference>
<dbReference type="PANTHER" id="PTHR32305">
    <property type="match status" value="1"/>
</dbReference>
<evidence type="ECO:0000259" key="5">
    <source>
        <dbReference type="Pfam" id="PF04717"/>
    </source>
</evidence>
<reference evidence="7 8" key="2">
    <citation type="submission" date="2024-07" db="EMBL/GenBank/DDBJ databases">
        <authorList>
            <person name="Raymann K."/>
        </authorList>
    </citation>
    <scope>NUCLEOTIDE SEQUENCE [LARGE SCALE GENOMIC DNA]</scope>
    <source>
        <strain evidence="7 8">KZ19</strain>
    </source>
</reference>
<evidence type="ECO:0000256" key="2">
    <source>
        <dbReference type="ARBA" id="ARBA00005558"/>
    </source>
</evidence>
<evidence type="ECO:0000256" key="1">
    <source>
        <dbReference type="ARBA" id="ARBA00004613"/>
    </source>
</evidence>